<dbReference type="Pfam" id="PF07879">
    <property type="entry name" value="PHB_acc_N"/>
    <property type="match status" value="1"/>
</dbReference>
<reference evidence="3 4" key="1">
    <citation type="submission" date="2017-10" db="EMBL/GenBank/DDBJ databases">
        <title>Draft genome of Longibacter Salinarum.</title>
        <authorList>
            <person name="Goh K.M."/>
            <person name="Shamsir M.S."/>
            <person name="Lim S.W."/>
        </authorList>
    </citation>
    <scope>NUCLEOTIDE SEQUENCE [LARGE SCALE GENOMIC DNA]</scope>
    <source>
        <strain evidence="3 4">KCTC 52045</strain>
    </source>
</reference>
<dbReference type="Proteomes" id="UP000220102">
    <property type="component" value="Unassembled WGS sequence"/>
</dbReference>
<dbReference type="AlphaFoldDB" id="A0A2A8CUK5"/>
<gene>
    <name evidence="3" type="ORF">CRI94_14585</name>
</gene>
<dbReference type="RefSeq" id="WP_098077417.1">
    <property type="nucleotide sequence ID" value="NZ_PDEQ01000008.1"/>
</dbReference>
<accession>A0A2A8CUK5</accession>
<dbReference type="InterPro" id="IPR012909">
    <property type="entry name" value="PHA_DNA-bd_N"/>
</dbReference>
<evidence type="ECO:0000256" key="1">
    <source>
        <dbReference type="SAM" id="MobiDB-lite"/>
    </source>
</evidence>
<protein>
    <submittedName>
        <fullName evidence="3">Regulator</fullName>
    </submittedName>
</protein>
<dbReference type="EMBL" id="PDEQ01000008">
    <property type="protein sequence ID" value="PEN12262.1"/>
    <property type="molecule type" value="Genomic_DNA"/>
</dbReference>
<feature type="compositionally biased region" description="Polar residues" evidence="1">
    <location>
        <begin position="151"/>
        <end position="160"/>
    </location>
</feature>
<organism evidence="3 4">
    <name type="scientific">Longibacter salinarum</name>
    <dbReference type="NCBI Taxonomy" id="1850348"/>
    <lineage>
        <taxon>Bacteria</taxon>
        <taxon>Pseudomonadati</taxon>
        <taxon>Rhodothermota</taxon>
        <taxon>Rhodothermia</taxon>
        <taxon>Rhodothermales</taxon>
        <taxon>Salisaetaceae</taxon>
        <taxon>Longibacter</taxon>
    </lineage>
</organism>
<evidence type="ECO:0000313" key="4">
    <source>
        <dbReference type="Proteomes" id="UP000220102"/>
    </source>
</evidence>
<evidence type="ECO:0000259" key="2">
    <source>
        <dbReference type="Pfam" id="PF07879"/>
    </source>
</evidence>
<feature type="compositionally biased region" description="Acidic residues" evidence="1">
    <location>
        <begin position="161"/>
        <end position="172"/>
    </location>
</feature>
<proteinExistence type="predicted"/>
<evidence type="ECO:0000313" key="3">
    <source>
        <dbReference type="EMBL" id="PEN12262.1"/>
    </source>
</evidence>
<comment type="caution">
    <text evidence="3">The sequence shown here is derived from an EMBL/GenBank/DDBJ whole genome shotgun (WGS) entry which is preliminary data.</text>
</comment>
<name>A0A2A8CUK5_9BACT</name>
<dbReference type="OrthoDB" id="9795345at2"/>
<feature type="region of interest" description="Disordered" evidence="1">
    <location>
        <begin position="136"/>
        <end position="172"/>
    </location>
</feature>
<sequence>MARLIKRYENRKLYDTEASEYVSLSDIAALVRSGDTVRVVDNATGRDLTAQTLTQIILEEGKRGTHAIPSDILHQLLRRSEEAIDVGFEQLRSTVDDLVQSSFGRLRRLVQGPHAEELEELRGQLRSLEQQLSTILGDLEERETAADPSDANRSSMSTTDDSAEDDPEHVEP</sequence>
<keyword evidence="4" id="KW-1185">Reference proteome</keyword>
<feature type="domain" description="PHA accumulation regulator DNA-binding N-terminal" evidence="2">
    <location>
        <begin position="4"/>
        <end position="63"/>
    </location>
</feature>